<dbReference type="AlphaFoldDB" id="A0A917P7F2"/>
<gene>
    <name evidence="2" type="ORF">GCM10008939_06610</name>
</gene>
<sequence length="96" mass="10886">MQMPLSLIHATQLAVHRRRARERYDGMLDTLMSSGVEWGTAIEGQVPPSNSTYRTVDKPARAHLQQLYQQSLDAPPPTRAEREETHRTLLSSIFAD</sequence>
<feature type="region of interest" description="Disordered" evidence="1">
    <location>
        <begin position="70"/>
        <end position="96"/>
    </location>
</feature>
<reference evidence="2" key="1">
    <citation type="journal article" date="2014" name="Int. J. Syst. Evol. Microbiol.">
        <title>Complete genome sequence of Corynebacterium casei LMG S-19264T (=DSM 44701T), isolated from a smear-ripened cheese.</title>
        <authorList>
            <consortium name="US DOE Joint Genome Institute (JGI-PGF)"/>
            <person name="Walter F."/>
            <person name="Albersmeier A."/>
            <person name="Kalinowski J."/>
            <person name="Ruckert C."/>
        </authorList>
    </citation>
    <scope>NUCLEOTIDE SEQUENCE</scope>
    <source>
        <strain evidence="2">JCM 14371</strain>
    </source>
</reference>
<comment type="caution">
    <text evidence="2">The sequence shown here is derived from an EMBL/GenBank/DDBJ whole genome shotgun (WGS) entry which is preliminary data.</text>
</comment>
<name>A0A917P7F2_9DEIO</name>
<evidence type="ECO:0000313" key="2">
    <source>
        <dbReference type="EMBL" id="GGJ65365.1"/>
    </source>
</evidence>
<reference evidence="2" key="2">
    <citation type="submission" date="2020-09" db="EMBL/GenBank/DDBJ databases">
        <authorList>
            <person name="Sun Q."/>
            <person name="Ohkuma M."/>
        </authorList>
    </citation>
    <scope>NUCLEOTIDE SEQUENCE</scope>
    <source>
        <strain evidence="2">JCM 14371</strain>
    </source>
</reference>
<evidence type="ECO:0000256" key="1">
    <source>
        <dbReference type="SAM" id="MobiDB-lite"/>
    </source>
</evidence>
<keyword evidence="3" id="KW-1185">Reference proteome</keyword>
<proteinExistence type="predicted"/>
<protein>
    <submittedName>
        <fullName evidence="2">Uncharacterized protein</fullName>
    </submittedName>
</protein>
<dbReference type="EMBL" id="BMOE01000001">
    <property type="protein sequence ID" value="GGJ65365.1"/>
    <property type="molecule type" value="Genomic_DNA"/>
</dbReference>
<dbReference type="Proteomes" id="UP000635726">
    <property type="component" value="Unassembled WGS sequence"/>
</dbReference>
<dbReference type="RefSeq" id="WP_188960761.1">
    <property type="nucleotide sequence ID" value="NZ_BMOE01000001.1"/>
</dbReference>
<accession>A0A917P7F2</accession>
<organism evidence="2 3">
    <name type="scientific">Deinococcus aquiradiocola</name>
    <dbReference type="NCBI Taxonomy" id="393059"/>
    <lineage>
        <taxon>Bacteria</taxon>
        <taxon>Thermotogati</taxon>
        <taxon>Deinococcota</taxon>
        <taxon>Deinococci</taxon>
        <taxon>Deinococcales</taxon>
        <taxon>Deinococcaceae</taxon>
        <taxon>Deinococcus</taxon>
    </lineage>
</organism>
<evidence type="ECO:0000313" key="3">
    <source>
        <dbReference type="Proteomes" id="UP000635726"/>
    </source>
</evidence>